<evidence type="ECO:0000313" key="3">
    <source>
        <dbReference type="EMBL" id="CCA74491.1"/>
    </source>
</evidence>
<sequence length="326" mass="35116">MLIFRRSLSTASTFQNILVSRPRSSVALLTLNRPKQLNALSTPLFHELNQALVQANDDKDISAVVLTGSEKAFAGPSSSPVTGYIMTFTTFTAGADIKEMQSKTFADVYSNDFLASWTAMRAIRKPIIAACVLPYLSPQVSDPTSSFINATVSAVQLIVLPENQPLPSSGPLTFSRCDIILASPTAKFGLPEITLGVIPGGGGTQRLAGIVGKSRAMELVLTGRQFDADEAERWGVVSRVVRTEKKDGDEHLPVVQEALDMASKIAGFGQLATQAAKEAVNAALDLPLSEGLRLERRIFHSLFATNDQKEGMSAFAEKRKPTFTNS</sequence>
<comment type="caution">
    <text evidence="3">The sequence shown here is derived from an EMBL/GenBank/DDBJ whole genome shotgun (WGS) entry which is preliminary data.</text>
</comment>
<comment type="similarity">
    <text evidence="1">Belongs to the enoyl-CoA hydratase/isomerase family.</text>
</comment>
<keyword evidence="4" id="KW-1185">Reference proteome</keyword>
<name>G4TT48_SERID</name>
<dbReference type="SUPFAM" id="SSF52096">
    <property type="entry name" value="ClpP/crotonase"/>
    <property type="match status" value="2"/>
</dbReference>
<dbReference type="eggNOG" id="KOG1680">
    <property type="taxonomic scope" value="Eukaryota"/>
</dbReference>
<dbReference type="GO" id="GO:0006635">
    <property type="term" value="P:fatty acid beta-oxidation"/>
    <property type="evidence" value="ECO:0007669"/>
    <property type="project" value="TreeGrafter"/>
</dbReference>
<dbReference type="OMA" id="FCDARED"/>
<dbReference type="PANTHER" id="PTHR11941:SF54">
    <property type="entry name" value="ENOYL-COA HYDRATASE, MITOCHONDRIAL"/>
    <property type="match status" value="1"/>
</dbReference>
<dbReference type="InParanoid" id="G4TT48"/>
<evidence type="ECO:0000256" key="2">
    <source>
        <dbReference type="ARBA" id="ARBA00023239"/>
    </source>
</evidence>
<organism evidence="3 4">
    <name type="scientific">Serendipita indica (strain DSM 11827)</name>
    <name type="common">Root endophyte fungus</name>
    <name type="synonym">Piriformospora indica</name>
    <dbReference type="NCBI Taxonomy" id="1109443"/>
    <lineage>
        <taxon>Eukaryota</taxon>
        <taxon>Fungi</taxon>
        <taxon>Dikarya</taxon>
        <taxon>Basidiomycota</taxon>
        <taxon>Agaricomycotina</taxon>
        <taxon>Agaricomycetes</taxon>
        <taxon>Sebacinales</taxon>
        <taxon>Serendipitaceae</taxon>
        <taxon>Serendipita</taxon>
    </lineage>
</organism>
<dbReference type="PANTHER" id="PTHR11941">
    <property type="entry name" value="ENOYL-COA HYDRATASE-RELATED"/>
    <property type="match status" value="1"/>
</dbReference>
<accession>G4TT48</accession>
<gene>
    <name evidence="3" type="ORF">PIIN_08443</name>
</gene>
<evidence type="ECO:0000313" key="4">
    <source>
        <dbReference type="Proteomes" id="UP000007148"/>
    </source>
</evidence>
<dbReference type="EMBL" id="CAFZ01000319">
    <property type="protein sequence ID" value="CCA74491.1"/>
    <property type="molecule type" value="Genomic_DNA"/>
</dbReference>
<dbReference type="HOGENOM" id="CLU_009834_7_6_1"/>
<dbReference type="Gene3D" id="3.90.226.10">
    <property type="entry name" value="2-enoyl-CoA Hydratase, Chain A, domain 1"/>
    <property type="match status" value="2"/>
</dbReference>
<evidence type="ECO:0000256" key="1">
    <source>
        <dbReference type="ARBA" id="ARBA00005254"/>
    </source>
</evidence>
<dbReference type="GO" id="GO:0016836">
    <property type="term" value="F:hydro-lyase activity"/>
    <property type="evidence" value="ECO:0007669"/>
    <property type="project" value="UniProtKB-ARBA"/>
</dbReference>
<proteinExistence type="inferred from homology"/>
<dbReference type="Proteomes" id="UP000007148">
    <property type="component" value="Unassembled WGS sequence"/>
</dbReference>
<dbReference type="InterPro" id="IPR029045">
    <property type="entry name" value="ClpP/crotonase-like_dom_sf"/>
</dbReference>
<dbReference type="OrthoDB" id="2018133at2759"/>
<dbReference type="CDD" id="cd06558">
    <property type="entry name" value="crotonase-like"/>
    <property type="match status" value="1"/>
</dbReference>
<dbReference type="STRING" id="1109443.G4TT48"/>
<reference evidence="3 4" key="1">
    <citation type="journal article" date="2011" name="PLoS Pathog.">
        <title>Endophytic Life Strategies Decoded by Genome and Transcriptome Analyses of the Mutualistic Root Symbiont Piriformospora indica.</title>
        <authorList>
            <person name="Zuccaro A."/>
            <person name="Lahrmann U."/>
            <person name="Guldener U."/>
            <person name="Langen G."/>
            <person name="Pfiffi S."/>
            <person name="Biedenkopf D."/>
            <person name="Wong P."/>
            <person name="Samans B."/>
            <person name="Grimm C."/>
            <person name="Basiewicz M."/>
            <person name="Murat C."/>
            <person name="Martin F."/>
            <person name="Kogel K.H."/>
        </authorList>
    </citation>
    <scope>NUCLEOTIDE SEQUENCE [LARGE SCALE GENOMIC DNA]</scope>
    <source>
        <strain evidence="3 4">DSM 11827</strain>
    </source>
</reference>
<dbReference type="FunFam" id="1.10.12.10:FF:000001">
    <property type="entry name" value="Probable enoyl-CoA hydratase, mitochondrial"/>
    <property type="match status" value="1"/>
</dbReference>
<dbReference type="InterPro" id="IPR001753">
    <property type="entry name" value="Enoyl-CoA_hydra/iso"/>
</dbReference>
<protein>
    <submittedName>
        <fullName evidence="3">Probable enoyl-CoA hydratase, mitochondrial</fullName>
    </submittedName>
</protein>
<keyword evidence="2" id="KW-0456">Lyase</keyword>
<dbReference type="AlphaFoldDB" id="G4TT48"/>
<dbReference type="InterPro" id="IPR014748">
    <property type="entry name" value="Enoyl-CoA_hydra_C"/>
</dbReference>
<dbReference type="Gene3D" id="1.10.12.10">
    <property type="entry name" value="Lyase 2-enoyl-coa Hydratase, Chain A, domain 2"/>
    <property type="match status" value="1"/>
</dbReference>
<dbReference type="GO" id="GO:0005739">
    <property type="term" value="C:mitochondrion"/>
    <property type="evidence" value="ECO:0007669"/>
    <property type="project" value="TreeGrafter"/>
</dbReference>
<dbReference type="Pfam" id="PF00378">
    <property type="entry name" value="ECH_1"/>
    <property type="match status" value="2"/>
</dbReference>